<reference evidence="7 8" key="1">
    <citation type="submission" date="2021-01" db="EMBL/GenBank/DDBJ databases">
        <title>Actinoplanes sp. nov. LDG1-01 isolated from lichen.</title>
        <authorList>
            <person name="Saeng-In P."/>
            <person name="Phongsopitanun W."/>
            <person name="Kanchanasin P."/>
            <person name="Yuki M."/>
            <person name="Kudo T."/>
            <person name="Ohkuma M."/>
            <person name="Tanasupawat S."/>
        </authorList>
    </citation>
    <scope>NUCLEOTIDE SEQUENCE [LARGE SCALE GENOMIC DNA]</scope>
    <source>
        <strain evidence="7 8">LDG1-01</strain>
    </source>
</reference>
<dbReference type="NCBIfam" id="TIGR03383">
    <property type="entry name" value="urate_oxi"/>
    <property type="match status" value="1"/>
</dbReference>
<dbReference type="Gene3D" id="3.10.270.10">
    <property type="entry name" value="Urate Oxidase"/>
    <property type="match status" value="1"/>
</dbReference>
<evidence type="ECO:0000313" key="7">
    <source>
        <dbReference type="EMBL" id="MBL7261894.1"/>
    </source>
</evidence>
<evidence type="ECO:0000256" key="6">
    <source>
        <dbReference type="RuleBase" id="RU004455"/>
    </source>
</evidence>
<dbReference type="PANTHER" id="PTHR42874">
    <property type="entry name" value="URICASE"/>
    <property type="match status" value="1"/>
</dbReference>
<dbReference type="RefSeq" id="WP_203078452.1">
    <property type="nucleotide sequence ID" value="NZ_JAENHO010000024.1"/>
</dbReference>
<dbReference type="EC" id="1.7.3.3" evidence="5 6"/>
<comment type="catalytic activity">
    <reaction evidence="5 6">
        <text>urate + O2 + H2O = 5-hydroxyisourate + H2O2</text>
        <dbReference type="Rhea" id="RHEA:21368"/>
        <dbReference type="ChEBI" id="CHEBI:15377"/>
        <dbReference type="ChEBI" id="CHEBI:15379"/>
        <dbReference type="ChEBI" id="CHEBI:16240"/>
        <dbReference type="ChEBI" id="CHEBI:17775"/>
        <dbReference type="ChEBI" id="CHEBI:18072"/>
        <dbReference type="EC" id="1.7.3.3"/>
    </reaction>
</comment>
<keyword evidence="4 5" id="KW-0560">Oxidoreductase</keyword>
<dbReference type="Pfam" id="PF01014">
    <property type="entry name" value="Uricase"/>
    <property type="match status" value="2"/>
</dbReference>
<sequence>MAIVLGENRYGKAETRLVRVTRDGETHTLADFNVSIALSGDLAATHLTGDNSGVLPTDTMKNTVYAFAKEHGVGEPEEFALRLARHFVETQTQIRAARVGIESLAWQRLGPHSFKRQGDHTRTAEVTVTVEQTQVVSGISGMVLLNSTNSEFHGYPRDKYTTLPETTDRILATAVDARWRHLHDTTDWGKSFPGVVDALTRAFVYTHSLSLQQTLFAMGSQVLTDQAEIAEIRLALPNKHHYLVDLSPFDLANDNEVFIAGDRPYGLIEGTVTRDDVPPAITEWYP</sequence>
<keyword evidence="8" id="KW-1185">Reference proteome</keyword>
<comment type="similarity">
    <text evidence="2 5 6">Belongs to the uricase family.</text>
</comment>
<evidence type="ECO:0000256" key="1">
    <source>
        <dbReference type="ARBA" id="ARBA00004831"/>
    </source>
</evidence>
<comment type="caution">
    <text evidence="7">The sequence shown here is derived from an EMBL/GenBank/DDBJ whole genome shotgun (WGS) entry which is preliminary data.</text>
</comment>
<evidence type="ECO:0000256" key="3">
    <source>
        <dbReference type="ARBA" id="ARBA00022631"/>
    </source>
</evidence>
<dbReference type="SUPFAM" id="SSF55620">
    <property type="entry name" value="Tetrahydrobiopterin biosynthesis enzymes-like"/>
    <property type="match status" value="2"/>
</dbReference>
<protein>
    <recommendedName>
        <fullName evidence="5 6">Uricase</fullName>
        <ecNumber evidence="5 6">1.7.3.3</ecNumber>
    </recommendedName>
    <alternativeName>
        <fullName evidence="5">Urate oxidase</fullName>
    </alternativeName>
</protein>
<dbReference type="PIRSF" id="PIRSF000241">
    <property type="entry name" value="Urate_oxidase"/>
    <property type="match status" value="1"/>
</dbReference>
<dbReference type="EMBL" id="JAENHO010000024">
    <property type="protein sequence ID" value="MBL7261894.1"/>
    <property type="molecule type" value="Genomic_DNA"/>
</dbReference>
<gene>
    <name evidence="7" type="primary">pucL</name>
    <name evidence="7" type="ORF">JKJ07_47255</name>
</gene>
<evidence type="ECO:0000256" key="5">
    <source>
        <dbReference type="PIRNR" id="PIRNR000241"/>
    </source>
</evidence>
<organism evidence="7 8">
    <name type="scientific">Paractinoplanes lichenicola</name>
    <dbReference type="NCBI Taxonomy" id="2802976"/>
    <lineage>
        <taxon>Bacteria</taxon>
        <taxon>Bacillati</taxon>
        <taxon>Actinomycetota</taxon>
        <taxon>Actinomycetes</taxon>
        <taxon>Micromonosporales</taxon>
        <taxon>Micromonosporaceae</taxon>
        <taxon>Paractinoplanes</taxon>
    </lineage>
</organism>
<dbReference type="PANTHER" id="PTHR42874:SF1">
    <property type="entry name" value="URICASE"/>
    <property type="match status" value="1"/>
</dbReference>
<proteinExistence type="inferred from homology"/>
<dbReference type="InterPro" id="IPR002042">
    <property type="entry name" value="Uricase"/>
</dbReference>
<comment type="pathway">
    <text evidence="1 5">Purine metabolism; urate degradation; (S)-allantoin from urate: step 1/3.</text>
</comment>
<dbReference type="PRINTS" id="PR00093">
    <property type="entry name" value="URICASE"/>
</dbReference>
<evidence type="ECO:0000256" key="2">
    <source>
        <dbReference type="ARBA" id="ARBA00009760"/>
    </source>
</evidence>
<evidence type="ECO:0000313" key="8">
    <source>
        <dbReference type="Proteomes" id="UP000598996"/>
    </source>
</evidence>
<evidence type="ECO:0000256" key="4">
    <source>
        <dbReference type="ARBA" id="ARBA00023002"/>
    </source>
</evidence>
<dbReference type="Proteomes" id="UP000598996">
    <property type="component" value="Unassembled WGS sequence"/>
</dbReference>
<comment type="function">
    <text evidence="5 6">Catalyzes the oxidation of uric acid to 5-hydroxyisourate, which is further processed to form (S)-allantoin.</text>
</comment>
<name>A0ABS1W591_9ACTN</name>
<accession>A0ABS1W591</accession>
<keyword evidence="3 5" id="KW-0659">Purine metabolism</keyword>